<accession>A0AAW4NXT5</accession>
<dbReference type="Gene3D" id="3.60.15.10">
    <property type="entry name" value="Ribonuclease Z/Hydroxyacylglutathione hydrolase-like"/>
    <property type="match status" value="1"/>
</dbReference>
<dbReference type="GO" id="GO:0008270">
    <property type="term" value="F:zinc ion binding"/>
    <property type="evidence" value="ECO:0007669"/>
    <property type="project" value="InterPro"/>
</dbReference>
<dbReference type="GO" id="GO:0070290">
    <property type="term" value="F:N-acylphosphatidylethanolamine-specific phospholipase D activity"/>
    <property type="evidence" value="ECO:0007669"/>
    <property type="project" value="InterPro"/>
</dbReference>
<dbReference type="InterPro" id="IPR036866">
    <property type="entry name" value="RibonucZ/Hydroxyglut_hydro"/>
</dbReference>
<dbReference type="Pfam" id="PF12706">
    <property type="entry name" value="Lactamase_B_2"/>
    <property type="match status" value="1"/>
</dbReference>
<feature type="domain" description="Metallo-beta-lactamase" evidence="1">
    <location>
        <begin position="125"/>
        <end position="319"/>
    </location>
</feature>
<dbReference type="PANTHER" id="PTHR15032">
    <property type="entry name" value="N-ACYL-PHOSPHATIDYLETHANOLAMINE-HYDROLYZING PHOSPHOLIPASE D"/>
    <property type="match status" value="1"/>
</dbReference>
<dbReference type="PIRSF" id="PIRSF038896">
    <property type="entry name" value="NAPE-PLD"/>
    <property type="match status" value="1"/>
</dbReference>
<dbReference type="EMBL" id="JAESHX010000028">
    <property type="protein sequence ID" value="MBW5891894.1"/>
    <property type="molecule type" value="Genomic_DNA"/>
</dbReference>
<dbReference type="InterPro" id="IPR024884">
    <property type="entry name" value="NAPE-PLD"/>
</dbReference>
<protein>
    <submittedName>
        <fullName evidence="2">MBL fold metallo-hydrolase</fullName>
    </submittedName>
</protein>
<evidence type="ECO:0000259" key="1">
    <source>
        <dbReference type="Pfam" id="PF12706"/>
    </source>
</evidence>
<organism evidence="2 3">
    <name type="scientific">Pectobacterium polaris</name>
    <dbReference type="NCBI Taxonomy" id="2042057"/>
    <lineage>
        <taxon>Bacteria</taxon>
        <taxon>Pseudomonadati</taxon>
        <taxon>Pseudomonadota</taxon>
        <taxon>Gammaproteobacteria</taxon>
        <taxon>Enterobacterales</taxon>
        <taxon>Pectobacteriaceae</taxon>
        <taxon>Pectobacterium</taxon>
    </lineage>
</organism>
<dbReference type="AlphaFoldDB" id="A0AAW4NXT5"/>
<name>A0AAW4NXT5_9GAMM</name>
<dbReference type="GeneID" id="61410643"/>
<dbReference type="PANTHER" id="PTHR15032:SF4">
    <property type="entry name" value="N-ACYL-PHOSPHATIDYLETHANOLAMINE-HYDROLYZING PHOSPHOLIPASE D"/>
    <property type="match status" value="1"/>
</dbReference>
<dbReference type="InterPro" id="IPR001279">
    <property type="entry name" value="Metallo-B-lactamas"/>
</dbReference>
<dbReference type="GO" id="GO:0005737">
    <property type="term" value="C:cytoplasm"/>
    <property type="evidence" value="ECO:0007669"/>
    <property type="project" value="TreeGrafter"/>
</dbReference>
<sequence>MMVIKKRKLISVIILLLLIITTSVFFFLRTPVFGEQPEGARLERIEKSANYVNGEFRNQINTPMFSEGNNFLTVNISYLFAKTSRLAPETPLPVVKTDLKNLNRNTDTVIWLGHSSYFIQLDGKRMLVDPVFSERASPVALGGTAFTGTTLYSVEDMPDIDYLLITHDHYDHLDYPTISQLKSKVDRVITGLGVGQDFVRWGYSEANIYELDWNDALNTQSELTFYSIPARHYSGRALTANKTLWTGYVIESGSKRILLSGDSGYGPHYQDIAARFKSFDLVALDMGQYDPLWPYIHMTPEEASRVALELNAKSLLPAHVGRFALASHPWDDPFKRITAVSKGKNYQLLTPKIGEPIELDNTQQKFSAWWEGIN</sequence>
<dbReference type="RefSeq" id="WP_219678849.1">
    <property type="nucleotide sequence ID" value="NZ_CP017482.1"/>
</dbReference>
<evidence type="ECO:0000313" key="3">
    <source>
        <dbReference type="Proteomes" id="UP000696310"/>
    </source>
</evidence>
<reference evidence="2" key="2">
    <citation type="submission" date="2021-01" db="EMBL/GenBank/DDBJ databases">
        <authorList>
            <person name="Vargas Peralta D."/>
        </authorList>
    </citation>
    <scope>NUCLEOTIDE SEQUENCE</scope>
    <source>
        <strain evidence="2">A3</strain>
    </source>
</reference>
<dbReference type="SUPFAM" id="SSF56281">
    <property type="entry name" value="Metallo-hydrolase/oxidoreductase"/>
    <property type="match status" value="1"/>
</dbReference>
<gene>
    <name evidence="2" type="ORF">IM880_06690</name>
</gene>
<reference evidence="2" key="1">
    <citation type="journal article" date="2021" name="bioRxiv">
        <title>Identification of Pectobacterium species isolated from the soft rot of tetecho (Neobuxbaumia tetetzo), a columnar cactus, and associated metagenomics.</title>
        <authorList>
            <person name="Vargas-Peralta D."/>
            <person name="Narvaez-Barragan D.A."/>
            <person name="de Sandozequi A."/>
            <person name="Romero-Gutierrez M.F."/>
            <person name="Segovia L."/>
            <person name="Martinez-Anaya C."/>
            <person name="Alcaraz L.D."/>
            <person name="de la Torre Almaraz R."/>
        </authorList>
    </citation>
    <scope>NUCLEOTIDE SEQUENCE</scope>
    <source>
        <strain evidence="2">A3</strain>
    </source>
</reference>
<dbReference type="Proteomes" id="UP000696310">
    <property type="component" value="Unassembled WGS sequence"/>
</dbReference>
<proteinExistence type="predicted"/>
<evidence type="ECO:0000313" key="2">
    <source>
        <dbReference type="EMBL" id="MBW5891894.1"/>
    </source>
</evidence>
<comment type="caution">
    <text evidence="2">The sequence shown here is derived from an EMBL/GenBank/DDBJ whole genome shotgun (WGS) entry which is preliminary data.</text>
</comment>